<dbReference type="EMBL" id="CAADFO010000078">
    <property type="protein sequence ID" value="VFK31150.1"/>
    <property type="molecule type" value="Genomic_DNA"/>
</dbReference>
<dbReference type="PANTHER" id="PTHR10344">
    <property type="entry name" value="THYMIDYLATE KINASE"/>
    <property type="match status" value="1"/>
</dbReference>
<evidence type="ECO:0000256" key="5">
    <source>
        <dbReference type="ARBA" id="ARBA00022727"/>
    </source>
</evidence>
<evidence type="ECO:0000256" key="9">
    <source>
        <dbReference type="ARBA" id="ARBA00029962"/>
    </source>
</evidence>
<dbReference type="EMBL" id="CAADFQ010000078">
    <property type="protein sequence ID" value="VFK34643.1"/>
    <property type="molecule type" value="Genomic_DNA"/>
</dbReference>
<evidence type="ECO:0000256" key="4">
    <source>
        <dbReference type="ARBA" id="ARBA00022679"/>
    </source>
</evidence>
<dbReference type="CDD" id="cd01672">
    <property type="entry name" value="TMPK"/>
    <property type="match status" value="1"/>
</dbReference>
<keyword evidence="8 12" id="KW-0067">ATP-binding</keyword>
<evidence type="ECO:0000256" key="10">
    <source>
        <dbReference type="ARBA" id="ARBA00048743"/>
    </source>
</evidence>
<gene>
    <name evidence="12" type="primary">tmk</name>
    <name evidence="14" type="ORF">BECKMB1821G_GA0114241_107812</name>
    <name evidence="16" type="ORF">BECKMB1821H_GA0114242_107812</name>
    <name evidence="15" type="ORF">BECKMB1821I_GA0114274_107812</name>
</gene>
<comment type="function">
    <text evidence="11 12">Phosphorylation of dTMP to form dTDP in both de novo and salvage pathways of dTTP synthesis.</text>
</comment>
<comment type="catalytic activity">
    <reaction evidence="10 12">
        <text>dTMP + ATP = dTDP + ADP</text>
        <dbReference type="Rhea" id="RHEA:13517"/>
        <dbReference type="ChEBI" id="CHEBI:30616"/>
        <dbReference type="ChEBI" id="CHEBI:58369"/>
        <dbReference type="ChEBI" id="CHEBI:63528"/>
        <dbReference type="ChEBI" id="CHEBI:456216"/>
        <dbReference type="EC" id="2.7.4.9"/>
    </reaction>
</comment>
<dbReference type="Pfam" id="PF02223">
    <property type="entry name" value="Thymidylate_kin"/>
    <property type="match status" value="1"/>
</dbReference>
<keyword evidence="6 12" id="KW-0547">Nucleotide-binding</keyword>
<dbReference type="GO" id="GO:0006235">
    <property type="term" value="P:dTTP biosynthetic process"/>
    <property type="evidence" value="ECO:0007669"/>
    <property type="project" value="UniProtKB-UniRule"/>
</dbReference>
<dbReference type="GO" id="GO:0006233">
    <property type="term" value="P:dTDP biosynthetic process"/>
    <property type="evidence" value="ECO:0007669"/>
    <property type="project" value="InterPro"/>
</dbReference>
<protein>
    <recommendedName>
        <fullName evidence="3 12">Thymidylate kinase</fullName>
        <ecNumber evidence="2 12">2.7.4.9</ecNumber>
    </recommendedName>
    <alternativeName>
        <fullName evidence="9 12">dTMP kinase</fullName>
    </alternativeName>
</protein>
<evidence type="ECO:0000256" key="11">
    <source>
        <dbReference type="ARBA" id="ARBA00057735"/>
    </source>
</evidence>
<feature type="domain" description="Thymidylate kinase-like" evidence="13">
    <location>
        <begin position="13"/>
        <end position="201"/>
    </location>
</feature>
<feature type="binding site" evidence="12">
    <location>
        <begin position="15"/>
        <end position="22"/>
    </location>
    <ligand>
        <name>ATP</name>
        <dbReference type="ChEBI" id="CHEBI:30616"/>
    </ligand>
</feature>
<proteinExistence type="inferred from homology"/>
<dbReference type="FunFam" id="3.40.50.300:FF:000225">
    <property type="entry name" value="Thymidylate kinase"/>
    <property type="match status" value="1"/>
</dbReference>
<dbReference type="EMBL" id="CAADGH010000078">
    <property type="protein sequence ID" value="VFK76842.1"/>
    <property type="molecule type" value="Genomic_DNA"/>
</dbReference>
<reference evidence="16" key="1">
    <citation type="submission" date="2019-02" db="EMBL/GenBank/DDBJ databases">
        <authorList>
            <person name="Gruber-Vodicka R. H."/>
            <person name="Seah K. B. B."/>
        </authorList>
    </citation>
    <scope>NUCLEOTIDE SEQUENCE</scope>
    <source>
        <strain evidence="14">BECK_BZ197</strain>
        <strain evidence="16">BECK_BZ198</strain>
        <strain evidence="15">BECK_BZ199</strain>
    </source>
</reference>
<evidence type="ECO:0000313" key="15">
    <source>
        <dbReference type="EMBL" id="VFK34643.1"/>
    </source>
</evidence>
<name>A0A451BEX8_9GAMM</name>
<dbReference type="GO" id="GO:0005829">
    <property type="term" value="C:cytosol"/>
    <property type="evidence" value="ECO:0007669"/>
    <property type="project" value="TreeGrafter"/>
</dbReference>
<dbReference type="EC" id="2.7.4.9" evidence="2 12"/>
<dbReference type="SUPFAM" id="SSF52540">
    <property type="entry name" value="P-loop containing nucleoside triphosphate hydrolases"/>
    <property type="match status" value="1"/>
</dbReference>
<dbReference type="GO" id="GO:0006227">
    <property type="term" value="P:dUDP biosynthetic process"/>
    <property type="evidence" value="ECO:0007669"/>
    <property type="project" value="TreeGrafter"/>
</dbReference>
<dbReference type="PANTHER" id="PTHR10344:SF4">
    <property type="entry name" value="UMP-CMP KINASE 2, MITOCHONDRIAL"/>
    <property type="match status" value="1"/>
</dbReference>
<evidence type="ECO:0000313" key="16">
    <source>
        <dbReference type="EMBL" id="VFK76842.1"/>
    </source>
</evidence>
<dbReference type="InterPro" id="IPR027417">
    <property type="entry name" value="P-loop_NTPase"/>
</dbReference>
<keyword evidence="5 12" id="KW-0545">Nucleotide biosynthesis</keyword>
<dbReference type="Gene3D" id="3.40.50.300">
    <property type="entry name" value="P-loop containing nucleotide triphosphate hydrolases"/>
    <property type="match status" value="1"/>
</dbReference>
<dbReference type="GO" id="GO:0005524">
    <property type="term" value="F:ATP binding"/>
    <property type="evidence" value="ECO:0007669"/>
    <property type="project" value="UniProtKB-UniRule"/>
</dbReference>
<accession>A0A451BEX8</accession>
<dbReference type="GO" id="GO:0004798">
    <property type="term" value="F:dTMP kinase activity"/>
    <property type="evidence" value="ECO:0007669"/>
    <property type="project" value="UniProtKB-UniRule"/>
</dbReference>
<evidence type="ECO:0000313" key="14">
    <source>
        <dbReference type="EMBL" id="VFK31150.1"/>
    </source>
</evidence>
<evidence type="ECO:0000256" key="8">
    <source>
        <dbReference type="ARBA" id="ARBA00022840"/>
    </source>
</evidence>
<dbReference type="InterPro" id="IPR018094">
    <property type="entry name" value="Thymidylate_kinase"/>
</dbReference>
<evidence type="ECO:0000256" key="2">
    <source>
        <dbReference type="ARBA" id="ARBA00012980"/>
    </source>
</evidence>
<evidence type="ECO:0000256" key="6">
    <source>
        <dbReference type="ARBA" id="ARBA00022741"/>
    </source>
</evidence>
<dbReference type="NCBIfam" id="TIGR00041">
    <property type="entry name" value="DTMP_kinase"/>
    <property type="match status" value="1"/>
</dbReference>
<keyword evidence="7 12" id="KW-0418">Kinase</keyword>
<organism evidence="16">
    <name type="scientific">Candidatus Kentrum sp. MB</name>
    <dbReference type="NCBI Taxonomy" id="2138164"/>
    <lineage>
        <taxon>Bacteria</taxon>
        <taxon>Pseudomonadati</taxon>
        <taxon>Pseudomonadota</taxon>
        <taxon>Gammaproteobacteria</taxon>
        <taxon>Candidatus Kentrum</taxon>
    </lineage>
</organism>
<evidence type="ECO:0000256" key="1">
    <source>
        <dbReference type="ARBA" id="ARBA00009776"/>
    </source>
</evidence>
<evidence type="ECO:0000256" key="7">
    <source>
        <dbReference type="ARBA" id="ARBA00022777"/>
    </source>
</evidence>
<evidence type="ECO:0000256" key="3">
    <source>
        <dbReference type="ARBA" id="ARBA00017144"/>
    </source>
</evidence>
<sequence length="215" mass="23678">MNKTPNNARFISIEGIEGCGKSTHLSYVVALLQEEGKAVIATREPGGTGIGELVRALLLDPQQTMEPETELLLMLAARSEHLARVIRPALAEGQWVVCSRFVDATYAYQGAGRGIPDTRIATLVDWVQEGLAPDLTLILDIPVEEGLARVGKRGPADRFERERMAFFQRVRSAYLARAKTRPEQYRVIDALGSPDMVQARIAAAMQGFIRQEMAS</sequence>
<dbReference type="HAMAP" id="MF_00165">
    <property type="entry name" value="Thymidylate_kinase"/>
    <property type="match status" value="1"/>
</dbReference>
<dbReference type="InterPro" id="IPR039430">
    <property type="entry name" value="Thymidylate_kin-like_dom"/>
</dbReference>
<dbReference type="AlphaFoldDB" id="A0A451BEX8"/>
<evidence type="ECO:0000256" key="12">
    <source>
        <dbReference type="HAMAP-Rule" id="MF_00165"/>
    </source>
</evidence>
<evidence type="ECO:0000259" key="13">
    <source>
        <dbReference type="Pfam" id="PF02223"/>
    </source>
</evidence>
<comment type="similarity">
    <text evidence="1 12">Belongs to the thymidylate kinase family.</text>
</comment>
<keyword evidence="4 12" id="KW-0808">Transferase</keyword>